<dbReference type="RefSeq" id="WP_115621100.1">
    <property type="nucleotide sequence ID" value="NZ_UFVR01000004.1"/>
</dbReference>
<protein>
    <submittedName>
        <fullName evidence="2">Uncharacterized protein</fullName>
    </submittedName>
</protein>
<keyword evidence="1" id="KW-1133">Transmembrane helix</keyword>
<feature type="transmembrane region" description="Helical" evidence="1">
    <location>
        <begin position="21"/>
        <end position="41"/>
    </location>
</feature>
<dbReference type="Proteomes" id="UP000254282">
    <property type="component" value="Unassembled WGS sequence"/>
</dbReference>
<proteinExistence type="predicted"/>
<evidence type="ECO:0000313" key="3">
    <source>
        <dbReference type="Proteomes" id="UP000254282"/>
    </source>
</evidence>
<sequence length="61" mass="6137">MKKLNVSQMENLQGSSNRRCLIAGIFTGIGIGLGLSVAGPAGGAAGLLTGLYHANSQGCFD</sequence>
<name>A0A381FNK6_9FLAO</name>
<gene>
    <name evidence="2" type="ORF">NCTC13532_03365</name>
</gene>
<reference evidence="2 3" key="1">
    <citation type="submission" date="2018-06" db="EMBL/GenBank/DDBJ databases">
        <authorList>
            <consortium name="Pathogen Informatics"/>
            <person name="Doyle S."/>
        </authorList>
    </citation>
    <scope>NUCLEOTIDE SEQUENCE [LARGE SCALE GENOMIC DNA]</scope>
    <source>
        <strain evidence="2 3">NCTC13532</strain>
    </source>
</reference>
<organism evidence="2 3">
    <name type="scientific">Chryseobacterium indoltheticum</name>
    <dbReference type="NCBI Taxonomy" id="254"/>
    <lineage>
        <taxon>Bacteria</taxon>
        <taxon>Pseudomonadati</taxon>
        <taxon>Bacteroidota</taxon>
        <taxon>Flavobacteriia</taxon>
        <taxon>Flavobacteriales</taxon>
        <taxon>Weeksellaceae</taxon>
        <taxon>Chryseobacterium group</taxon>
        <taxon>Chryseobacterium</taxon>
    </lineage>
</organism>
<keyword evidence="1" id="KW-0812">Transmembrane</keyword>
<accession>A0A381FNK6</accession>
<evidence type="ECO:0000313" key="2">
    <source>
        <dbReference type="EMBL" id="SUX47782.1"/>
    </source>
</evidence>
<evidence type="ECO:0000256" key="1">
    <source>
        <dbReference type="SAM" id="Phobius"/>
    </source>
</evidence>
<dbReference type="AlphaFoldDB" id="A0A381FNK6"/>
<keyword evidence="1" id="KW-0472">Membrane</keyword>
<dbReference type="EMBL" id="UFVR01000004">
    <property type="protein sequence ID" value="SUX47782.1"/>
    <property type="molecule type" value="Genomic_DNA"/>
</dbReference>